<comment type="caution">
    <text evidence="2">The sequence shown here is derived from an EMBL/GenBank/DDBJ whole genome shotgun (WGS) entry which is preliminary data.</text>
</comment>
<dbReference type="Proteomes" id="UP000232587">
    <property type="component" value="Unassembled WGS sequence"/>
</dbReference>
<feature type="region of interest" description="Disordered" evidence="1">
    <location>
        <begin position="1"/>
        <end position="56"/>
    </location>
</feature>
<keyword evidence="3" id="KW-1185">Reference proteome</keyword>
<feature type="compositionally biased region" description="Basic and acidic residues" evidence="1">
    <location>
        <begin position="1"/>
        <end position="13"/>
    </location>
</feature>
<feature type="compositionally biased region" description="Basic and acidic residues" evidence="1">
    <location>
        <begin position="43"/>
        <end position="56"/>
    </location>
</feature>
<dbReference type="RefSeq" id="WP_157812442.1">
    <property type="nucleotide sequence ID" value="NZ_PHUF01000002.1"/>
</dbReference>
<dbReference type="AlphaFoldDB" id="A0A2N0I169"/>
<accession>A0A2N0I169</accession>
<reference evidence="2 3" key="1">
    <citation type="submission" date="2017-11" db="EMBL/GenBank/DDBJ databases">
        <title>Genomic Encyclopedia of Type Strains, Phase III (KMG-III): the genomes of soil and plant-associated and newly described type strains.</title>
        <authorList>
            <person name="Whitman W."/>
        </authorList>
    </citation>
    <scope>NUCLEOTIDE SEQUENCE [LARGE SCALE GENOMIC DNA]</scope>
    <source>
        <strain evidence="2 3">CGMCC 1.12274</strain>
    </source>
</reference>
<gene>
    <name evidence="2" type="ORF">B0I00_0118</name>
</gene>
<organism evidence="2 3">
    <name type="scientific">Novosphingobium kunmingense</name>
    <dbReference type="NCBI Taxonomy" id="1211806"/>
    <lineage>
        <taxon>Bacteria</taxon>
        <taxon>Pseudomonadati</taxon>
        <taxon>Pseudomonadota</taxon>
        <taxon>Alphaproteobacteria</taxon>
        <taxon>Sphingomonadales</taxon>
        <taxon>Sphingomonadaceae</taxon>
        <taxon>Novosphingobium</taxon>
    </lineage>
</organism>
<protein>
    <submittedName>
        <fullName evidence="2">Uncharacterized protein</fullName>
    </submittedName>
</protein>
<evidence type="ECO:0000313" key="2">
    <source>
        <dbReference type="EMBL" id="PKB24939.1"/>
    </source>
</evidence>
<name>A0A2N0I169_9SPHN</name>
<proteinExistence type="predicted"/>
<sequence length="56" mass="6475">MHDIPPHQPDTRHPLAQQADESQGRIKRIQRDNASMRNVPRGSEVERREAGRGHRV</sequence>
<dbReference type="EMBL" id="PHUF01000002">
    <property type="protein sequence ID" value="PKB24939.1"/>
    <property type="molecule type" value="Genomic_DNA"/>
</dbReference>
<evidence type="ECO:0000313" key="3">
    <source>
        <dbReference type="Proteomes" id="UP000232587"/>
    </source>
</evidence>
<evidence type="ECO:0000256" key="1">
    <source>
        <dbReference type="SAM" id="MobiDB-lite"/>
    </source>
</evidence>